<evidence type="ECO:0000313" key="2">
    <source>
        <dbReference type="EMBL" id="EAR15215.1"/>
    </source>
</evidence>
<dbReference type="InterPro" id="IPR029377">
    <property type="entry name" value="TMEM220"/>
</dbReference>
<reference evidence="2 3" key="1">
    <citation type="journal article" date="2009" name="J. Bacteriol.">
        <title>Complete genome sequence of Robiginitalea biformata HTCC2501.</title>
        <authorList>
            <person name="Oh H.M."/>
            <person name="Giovannoni S.J."/>
            <person name="Lee K."/>
            <person name="Ferriera S."/>
            <person name="Johnson J."/>
            <person name="Cho J.C."/>
        </authorList>
    </citation>
    <scope>NUCLEOTIDE SEQUENCE [LARGE SCALE GENOMIC DNA]</scope>
    <source>
        <strain evidence="3">ATCC BAA-864 / HTCC2501 / KCTC 12146</strain>
    </source>
</reference>
<keyword evidence="1" id="KW-0472">Membrane</keyword>
<gene>
    <name evidence="2" type="ordered locus">RB2501_12844</name>
</gene>
<dbReference type="Proteomes" id="UP000009049">
    <property type="component" value="Chromosome"/>
</dbReference>
<dbReference type="PANTHER" id="PTHR34262:SF1">
    <property type="entry name" value="TRANSMEMBRANE PROTEIN 220"/>
    <property type="match status" value="1"/>
</dbReference>
<feature type="transmembrane region" description="Helical" evidence="1">
    <location>
        <begin position="44"/>
        <end position="61"/>
    </location>
</feature>
<feature type="transmembrane region" description="Helical" evidence="1">
    <location>
        <begin position="20"/>
        <end position="37"/>
    </location>
</feature>
<dbReference type="STRING" id="313596.RB2501_12844"/>
<keyword evidence="1" id="KW-0812">Transmembrane</keyword>
<evidence type="ECO:0000313" key="3">
    <source>
        <dbReference type="Proteomes" id="UP000009049"/>
    </source>
</evidence>
<sequence>MAVLFAWAAYVQINDPDSGIWIAVYGAAALGSLLFALGKLPSWLGLIMGIAFLAGAFLSWPDTYEGVRFGERKMANLNIELGRESLGLGITALIFFLYSWRSRGRRIS</sequence>
<dbReference type="HOGENOM" id="CLU_154675_0_0_10"/>
<keyword evidence="3" id="KW-1185">Reference proteome</keyword>
<dbReference type="Pfam" id="PF15071">
    <property type="entry name" value="TMEM220"/>
    <property type="match status" value="1"/>
</dbReference>
<evidence type="ECO:0008006" key="4">
    <source>
        <dbReference type="Google" id="ProtNLM"/>
    </source>
</evidence>
<proteinExistence type="predicted"/>
<dbReference type="PANTHER" id="PTHR34262">
    <property type="entry name" value="TRANSMEMBRANE PROTEIN 220"/>
    <property type="match status" value="1"/>
</dbReference>
<dbReference type="EMBL" id="CP001712">
    <property type="protein sequence ID" value="EAR15215.1"/>
    <property type="molecule type" value="Genomic_DNA"/>
</dbReference>
<feature type="transmembrane region" description="Helical" evidence="1">
    <location>
        <begin position="81"/>
        <end position="100"/>
    </location>
</feature>
<dbReference type="eggNOG" id="ENOG50336S7">
    <property type="taxonomic scope" value="Bacteria"/>
</dbReference>
<dbReference type="KEGG" id="rbi:RB2501_12844"/>
<protein>
    <recommendedName>
        <fullName evidence="4">Transmembrane protein</fullName>
    </recommendedName>
</protein>
<accession>A4CK16</accession>
<name>A4CK16_ROBBH</name>
<organism evidence="2 3">
    <name type="scientific">Robiginitalea biformata (strain ATCC BAA-864 / DSM 15991 / KCTC 12146 / HTCC2501)</name>
    <dbReference type="NCBI Taxonomy" id="313596"/>
    <lineage>
        <taxon>Bacteria</taxon>
        <taxon>Pseudomonadati</taxon>
        <taxon>Bacteroidota</taxon>
        <taxon>Flavobacteriia</taxon>
        <taxon>Flavobacteriales</taxon>
        <taxon>Flavobacteriaceae</taxon>
        <taxon>Robiginitalea</taxon>
    </lineage>
</organism>
<dbReference type="AlphaFoldDB" id="A4CK16"/>
<evidence type="ECO:0000256" key="1">
    <source>
        <dbReference type="SAM" id="Phobius"/>
    </source>
</evidence>
<keyword evidence="1" id="KW-1133">Transmembrane helix</keyword>